<evidence type="ECO:0000313" key="2">
    <source>
        <dbReference type="Proteomes" id="UP000176087"/>
    </source>
</evidence>
<comment type="caution">
    <text evidence="1">The sequence shown here is derived from an EMBL/GenBank/DDBJ whole genome shotgun (WGS) entry which is preliminary data.</text>
</comment>
<gene>
    <name evidence="1" type="ORF">AN215_03100</name>
</gene>
<dbReference type="RefSeq" id="WP_070012312.1">
    <property type="nucleotide sequence ID" value="NZ_LJGS01000042.1"/>
</dbReference>
<accession>A0A1E7JUW7</accession>
<name>A0A1E7JUW7_9ACTN</name>
<evidence type="ECO:0008006" key="3">
    <source>
        <dbReference type="Google" id="ProtNLM"/>
    </source>
</evidence>
<dbReference type="EMBL" id="LJGT01000036">
    <property type="protein sequence ID" value="OEU93752.1"/>
    <property type="molecule type" value="Genomic_DNA"/>
</dbReference>
<evidence type="ECO:0000313" key="1">
    <source>
        <dbReference type="EMBL" id="OEU93752.1"/>
    </source>
</evidence>
<dbReference type="PATRIC" id="fig|933944.5.peg.2263"/>
<dbReference type="AlphaFoldDB" id="A0A1E7JUW7"/>
<protein>
    <recommendedName>
        <fullName evidence="3">Proteinase inhibitor I78</fullName>
    </recommendedName>
</protein>
<dbReference type="OrthoDB" id="3482539at2"/>
<dbReference type="Proteomes" id="UP000176087">
    <property type="component" value="Unassembled WGS sequence"/>
</dbReference>
<sequence length="73" mass="7946">MAPESAAQDNPQDDPESYVGLSAEAAEERAYARGWATVRSLPPDAIITMEYLSGRLNFAVEKSTGNVVRCWKG</sequence>
<reference evidence="1 2" key="1">
    <citation type="journal article" date="2016" name="Front. Microbiol.">
        <title>Comparative Genomics Analysis of Streptomyces Species Reveals Their Adaptation to the Marine Environment and Their Diversity at the Genomic Level.</title>
        <authorList>
            <person name="Tian X."/>
            <person name="Zhang Z."/>
            <person name="Yang T."/>
            <person name="Chen M."/>
            <person name="Li J."/>
            <person name="Chen F."/>
            <person name="Yang J."/>
            <person name="Li W."/>
            <person name="Zhang B."/>
            <person name="Zhang Z."/>
            <person name="Wu J."/>
            <person name="Zhang C."/>
            <person name="Long L."/>
            <person name="Xiao J."/>
        </authorList>
    </citation>
    <scope>NUCLEOTIDE SEQUENCE [LARGE SCALE GENOMIC DNA]</scope>
    <source>
        <strain evidence="1 2">SCSIO 10390</strain>
    </source>
</reference>
<keyword evidence="2" id="KW-1185">Reference proteome</keyword>
<proteinExistence type="predicted"/>
<organism evidence="1 2">
    <name type="scientific">Streptomyces abyssalis</name>
    <dbReference type="NCBI Taxonomy" id="933944"/>
    <lineage>
        <taxon>Bacteria</taxon>
        <taxon>Bacillati</taxon>
        <taxon>Actinomycetota</taxon>
        <taxon>Actinomycetes</taxon>
        <taxon>Kitasatosporales</taxon>
        <taxon>Streptomycetaceae</taxon>
        <taxon>Streptomyces</taxon>
    </lineage>
</organism>
<dbReference type="Gene3D" id="3.30.10.10">
    <property type="entry name" value="Trypsin Inhibitor V, subunit A"/>
    <property type="match status" value="1"/>
</dbReference>